<accession>A0ABY1LPK8</accession>
<keyword evidence="2" id="KW-0520">NAD</keyword>
<dbReference type="InterPro" id="IPR036291">
    <property type="entry name" value="NAD(P)-bd_dom_sf"/>
</dbReference>
<gene>
    <name evidence="5" type="ORF">SAMN06295973_3061</name>
</gene>
<sequence length="389" mass="41003">MTSTDHATATTAPTVVVVGIHGHGASHVAAARALAATGAIRLVGLVDRTFTEEDRAAGDAPLRDSLEECFAAGRVDVVILSTPIHTHLDLAVAALEHGADVLLEKPPVTSNDELDRLQATAARTGGLVQVGFQSLGSHAIGEIADVVAGGEIGAVTALEARGTWVRTVGYWTRAAWSGRRTLDGTPVVDGVVTNPFAHAVQTMLRLGGTTDRAAIATIDLDQYRANDIEADDTSVVRITPQRGPIMTAALTLCAQETTDPVVTVHGELGSIRFHYTRDEVELVVDGVTLRRWTTGRTDLLPDLLRAREAVRAGEDAALVSSLADASAFTAVLDAVRSAPAPHRIPADLVEWLGAGDERRPVIPRIEELVAEAAASGSTFAELGTDWARR</sequence>
<comment type="caution">
    <text evidence="5">The sequence shown here is derived from an EMBL/GenBank/DDBJ whole genome shotgun (WGS) entry which is preliminary data.</text>
</comment>
<dbReference type="PANTHER" id="PTHR43818:SF11">
    <property type="entry name" value="BCDNA.GH03377"/>
    <property type="match status" value="1"/>
</dbReference>
<protein>
    <submittedName>
        <fullName evidence="5">Predicted dehydrogenase</fullName>
    </submittedName>
</protein>
<dbReference type="Gene3D" id="3.30.360.10">
    <property type="entry name" value="Dihydrodipicolinate Reductase, domain 2"/>
    <property type="match status" value="1"/>
</dbReference>
<dbReference type="PANTHER" id="PTHR43818">
    <property type="entry name" value="BCDNA.GH03377"/>
    <property type="match status" value="1"/>
</dbReference>
<organism evidence="5 6">
    <name type="scientific">Plantibacter cousiniae</name>
    <name type="common">nom. nud.</name>
    <dbReference type="NCBI Taxonomy" id="199709"/>
    <lineage>
        <taxon>Bacteria</taxon>
        <taxon>Bacillati</taxon>
        <taxon>Actinomycetota</taxon>
        <taxon>Actinomycetes</taxon>
        <taxon>Micrococcales</taxon>
        <taxon>Microbacteriaceae</taxon>
        <taxon>Plantibacter</taxon>
    </lineage>
</organism>
<dbReference type="EMBL" id="FUZO01000002">
    <property type="protein sequence ID" value="SKC70006.1"/>
    <property type="molecule type" value="Genomic_DNA"/>
</dbReference>
<evidence type="ECO:0000259" key="4">
    <source>
        <dbReference type="Pfam" id="PF22725"/>
    </source>
</evidence>
<evidence type="ECO:0000313" key="5">
    <source>
        <dbReference type="EMBL" id="SKC70006.1"/>
    </source>
</evidence>
<feature type="domain" description="Gfo/Idh/MocA-like oxidoreductase N-terminal" evidence="3">
    <location>
        <begin position="15"/>
        <end position="132"/>
    </location>
</feature>
<dbReference type="SUPFAM" id="SSF55347">
    <property type="entry name" value="Glyceraldehyde-3-phosphate dehydrogenase-like, C-terminal domain"/>
    <property type="match status" value="1"/>
</dbReference>
<dbReference type="Pfam" id="PF22725">
    <property type="entry name" value="GFO_IDH_MocA_C3"/>
    <property type="match status" value="1"/>
</dbReference>
<evidence type="ECO:0000256" key="1">
    <source>
        <dbReference type="ARBA" id="ARBA00023002"/>
    </source>
</evidence>
<evidence type="ECO:0000256" key="2">
    <source>
        <dbReference type="ARBA" id="ARBA00023027"/>
    </source>
</evidence>
<name>A0ABY1LPK8_9MICO</name>
<keyword evidence="1" id="KW-0560">Oxidoreductase</keyword>
<proteinExistence type="predicted"/>
<dbReference type="InterPro" id="IPR055170">
    <property type="entry name" value="GFO_IDH_MocA-like_dom"/>
</dbReference>
<dbReference type="Pfam" id="PF01408">
    <property type="entry name" value="GFO_IDH_MocA"/>
    <property type="match status" value="1"/>
</dbReference>
<feature type="domain" description="GFO/IDH/MocA-like oxidoreductase" evidence="4">
    <location>
        <begin position="143"/>
        <end position="272"/>
    </location>
</feature>
<dbReference type="SUPFAM" id="SSF51735">
    <property type="entry name" value="NAD(P)-binding Rossmann-fold domains"/>
    <property type="match status" value="1"/>
</dbReference>
<keyword evidence="6" id="KW-1185">Reference proteome</keyword>
<evidence type="ECO:0000313" key="6">
    <source>
        <dbReference type="Proteomes" id="UP000190827"/>
    </source>
</evidence>
<dbReference type="Proteomes" id="UP000190827">
    <property type="component" value="Unassembled WGS sequence"/>
</dbReference>
<dbReference type="RefSeq" id="WP_079706759.1">
    <property type="nucleotide sequence ID" value="NZ_FUZO01000002.1"/>
</dbReference>
<dbReference type="InterPro" id="IPR050463">
    <property type="entry name" value="Gfo/Idh/MocA_oxidrdct_glycsds"/>
</dbReference>
<reference evidence="5 6" key="1">
    <citation type="submission" date="2017-02" db="EMBL/GenBank/DDBJ databases">
        <authorList>
            <person name="Varghese N."/>
            <person name="Submissions S."/>
        </authorList>
    </citation>
    <scope>NUCLEOTIDE SEQUENCE [LARGE SCALE GENOMIC DNA]</scope>
    <source>
        <strain evidence="5 6">VKM Ac-1787</strain>
    </source>
</reference>
<evidence type="ECO:0000259" key="3">
    <source>
        <dbReference type="Pfam" id="PF01408"/>
    </source>
</evidence>
<dbReference type="Gene3D" id="3.40.50.720">
    <property type="entry name" value="NAD(P)-binding Rossmann-like Domain"/>
    <property type="match status" value="1"/>
</dbReference>
<dbReference type="InterPro" id="IPR000683">
    <property type="entry name" value="Gfo/Idh/MocA-like_OxRdtase_N"/>
</dbReference>